<accession>A0A3N9XRI7</accession>
<dbReference type="Gene3D" id="3.40.50.1820">
    <property type="entry name" value="alpha/beta hydrolase"/>
    <property type="match status" value="1"/>
</dbReference>
<dbReference type="SUPFAM" id="SSF53474">
    <property type="entry name" value="alpha/beta-Hydrolases"/>
    <property type="match status" value="1"/>
</dbReference>
<organism evidence="2 3">
    <name type="scientific">Micromonospora ureilytica</name>
    <dbReference type="NCBI Taxonomy" id="709868"/>
    <lineage>
        <taxon>Bacteria</taxon>
        <taxon>Bacillati</taxon>
        <taxon>Actinomycetota</taxon>
        <taxon>Actinomycetes</taxon>
        <taxon>Micromonosporales</taxon>
        <taxon>Micromonosporaceae</taxon>
        <taxon>Micromonospora</taxon>
    </lineage>
</organism>
<comment type="caution">
    <text evidence="2">The sequence shown here is derived from an EMBL/GenBank/DDBJ whole genome shotgun (WGS) entry which is preliminary data.</text>
</comment>
<evidence type="ECO:0000313" key="3">
    <source>
        <dbReference type="Proteomes" id="UP000278981"/>
    </source>
</evidence>
<dbReference type="Proteomes" id="UP000278981">
    <property type="component" value="Unassembled WGS sequence"/>
</dbReference>
<keyword evidence="2" id="KW-0378">Hydrolase</keyword>
<dbReference type="InterPro" id="IPR050266">
    <property type="entry name" value="AB_hydrolase_sf"/>
</dbReference>
<gene>
    <name evidence="2" type="ORF">DDE19_18250</name>
</gene>
<evidence type="ECO:0000259" key="1">
    <source>
        <dbReference type="Pfam" id="PF00561"/>
    </source>
</evidence>
<name>A0A3N9XRI7_9ACTN</name>
<dbReference type="InterPro" id="IPR000073">
    <property type="entry name" value="AB_hydrolase_1"/>
</dbReference>
<dbReference type="PANTHER" id="PTHR43798">
    <property type="entry name" value="MONOACYLGLYCEROL LIPASE"/>
    <property type="match status" value="1"/>
</dbReference>
<dbReference type="RefSeq" id="WP_124820536.1">
    <property type="nucleotide sequence ID" value="NZ_QDGB01000271.1"/>
</dbReference>
<protein>
    <submittedName>
        <fullName evidence="2">Alpha/beta hydrolase</fullName>
    </submittedName>
</protein>
<sequence>MSETIIDSGTVPIAIRDFGGPGQPLLLLHGAGGNLAQMTSLAEHLRPTHRVVTVDLRGHGRSGDGLWRWDDVLAEVAAVADHLGLTSPAVVGVSLGGMLATLWAQRHPECPGAVSLDGNPPLNRPDQLAGMDPEQAETELAKLRAVFDAMAAMLAEPLTAEQVAAMLAGQRALARRYGAAPDDWVAAFERNLVPGDDGRSRLRPGPDLTRQLRGAMDSLDLMPAYRDVRCPLLLVLATEDLPEQQPFHSLYEAYRTGTTERLATVDNPSLRVCHLAGASHAMAAERPQELATLITDFLSPHD</sequence>
<dbReference type="GO" id="GO:0016787">
    <property type="term" value="F:hydrolase activity"/>
    <property type="evidence" value="ECO:0007669"/>
    <property type="project" value="UniProtKB-KW"/>
</dbReference>
<dbReference type="PANTHER" id="PTHR43798:SF27">
    <property type="entry name" value="HYDROLASE ALPHA_BETA HYDROLASE FOLD FAMILY"/>
    <property type="match status" value="1"/>
</dbReference>
<dbReference type="GO" id="GO:0016020">
    <property type="term" value="C:membrane"/>
    <property type="evidence" value="ECO:0007669"/>
    <property type="project" value="TreeGrafter"/>
</dbReference>
<dbReference type="EMBL" id="QDGB01000271">
    <property type="protein sequence ID" value="RQX15725.1"/>
    <property type="molecule type" value="Genomic_DNA"/>
</dbReference>
<evidence type="ECO:0000313" key="2">
    <source>
        <dbReference type="EMBL" id="RQX15725.1"/>
    </source>
</evidence>
<dbReference type="InterPro" id="IPR029058">
    <property type="entry name" value="AB_hydrolase_fold"/>
</dbReference>
<dbReference type="AlphaFoldDB" id="A0A3N9XRI7"/>
<dbReference type="Pfam" id="PF00561">
    <property type="entry name" value="Abhydrolase_1"/>
    <property type="match status" value="1"/>
</dbReference>
<proteinExistence type="predicted"/>
<dbReference type="OrthoDB" id="63519at2"/>
<reference evidence="2 3" key="1">
    <citation type="submission" date="2018-04" db="EMBL/GenBank/DDBJ databases">
        <title>Micromonosporas from Atacama Desert.</title>
        <authorList>
            <person name="Carro L."/>
            <person name="Klenk H.-P."/>
            <person name="Goodfellow M."/>
        </authorList>
    </citation>
    <scope>NUCLEOTIDE SEQUENCE [LARGE SCALE GENOMIC DNA]</scope>
    <source>
        <strain evidence="2 3">LB19</strain>
    </source>
</reference>
<feature type="domain" description="AB hydrolase-1" evidence="1">
    <location>
        <begin position="24"/>
        <end position="128"/>
    </location>
</feature>